<dbReference type="PANTHER" id="PTHR12509:SF9">
    <property type="entry name" value="SPERM FLAGELLAR PROTEIN 1 ISOFORM X1"/>
    <property type="match status" value="1"/>
</dbReference>
<dbReference type="GO" id="GO:0005930">
    <property type="term" value="C:axoneme"/>
    <property type="evidence" value="ECO:0007669"/>
    <property type="project" value="TreeGrafter"/>
</dbReference>
<dbReference type="GO" id="GO:0051493">
    <property type="term" value="P:regulation of cytoskeleton organization"/>
    <property type="evidence" value="ECO:0007669"/>
    <property type="project" value="TreeGrafter"/>
</dbReference>
<evidence type="ECO:0000313" key="4">
    <source>
        <dbReference type="EMBL" id="CAF4061551.1"/>
    </source>
</evidence>
<dbReference type="InterPro" id="IPR001715">
    <property type="entry name" value="CH_dom"/>
</dbReference>
<evidence type="ECO:0000313" key="5">
    <source>
        <dbReference type="Proteomes" id="UP000663866"/>
    </source>
</evidence>
<feature type="region of interest" description="Disordered" evidence="1">
    <location>
        <begin position="424"/>
        <end position="464"/>
    </location>
</feature>
<name>A0A819Q5W0_9BILA</name>
<gene>
    <name evidence="3" type="ORF">OVN521_LOCUS16343</name>
    <name evidence="4" type="ORF">UXM345_LOCUS19867</name>
</gene>
<dbReference type="InterPro" id="IPR052111">
    <property type="entry name" value="Spermatogenesis_Ciliary_MAP"/>
</dbReference>
<feature type="compositionally biased region" description="Basic and acidic residues" evidence="1">
    <location>
        <begin position="448"/>
        <end position="458"/>
    </location>
</feature>
<sequence>MNFLLPANALSLNGDSFYHIVEEYCGKKVLELLSFQLIDSSMNLIEIDDVFPILQFESDRTVPLKEILGISVKSKQDNYSFFIMPGIRLKLEKFIRSLRSLIPSIDSSSSSSSSSTTNALTISSELVQQYSFLVDLSKCNFIEGEFQYDRLKDYVDWSQYKYVFCGEDSTSVVPKISYNTRSNYFVGFTLPLKNGFPCTRYFSTNSLGELETWYEQIDKSSLINIHVIQPTCPIGQVPPPPFLLTAYGTNSVFTGEDVLARWSRIFDSCMTQKIRVLGFSADCDPKQLKVMRESMGFFSRQPTDFEDHPNCFKISLLKRVEKLALLQSIRWSSDCNMNNLVFPKHHKQSKNSTAAPSTSTTTITITEELLEKTVFNAYVQAKEILSGCEFSILDSSDELISFEDVNRIAYKKLTKSKCKISKKKTSASNKVEEEEEIENEYDDDDNNEEQHQLDKRYSENNTTNADEESMLIDELDFDVLPEVSSSTVNGMRIFDSIDNYQNESFFSVEVNGQKKYLHKQTANCYQMAWDLELNPTLLEELYFWIDSIPLSKTKTKIERDFSDGILVAEIIRHYLPDMVDMHNYTVANSFNPKKINWGQLNKRILCPLNLDLPDKIIIDLCNGKPGVVEVFLFKLRQKIDEELELRQKLESQLLPSPNQSLLALNIIDSKKESTNIVSNRSSRISKSIGSFTSRWVSRRVYEELKQQSLEQDEEIQILRAKLRRLEHILQLKDIRISELACLIEETQRKQLTTLGTGKNKNKYTATIYHN</sequence>
<feature type="domain" description="Calponin-homology (CH)" evidence="2">
    <location>
        <begin position="535"/>
        <end position="640"/>
    </location>
</feature>
<evidence type="ECO:0000259" key="2">
    <source>
        <dbReference type="PROSITE" id="PS50021"/>
    </source>
</evidence>
<proteinExistence type="predicted"/>
<dbReference type="GO" id="GO:0008017">
    <property type="term" value="F:microtubule binding"/>
    <property type="evidence" value="ECO:0007669"/>
    <property type="project" value="TreeGrafter"/>
</dbReference>
<dbReference type="SUPFAM" id="SSF47576">
    <property type="entry name" value="Calponin-homology domain, CH-domain"/>
    <property type="match status" value="1"/>
</dbReference>
<feature type="compositionally biased region" description="Acidic residues" evidence="1">
    <location>
        <begin position="432"/>
        <end position="447"/>
    </location>
</feature>
<dbReference type="EMBL" id="CAJOBF010002887">
    <property type="protein sequence ID" value="CAF4061551.1"/>
    <property type="molecule type" value="Genomic_DNA"/>
</dbReference>
<dbReference type="InterPro" id="IPR036872">
    <property type="entry name" value="CH_dom_sf"/>
</dbReference>
<dbReference type="PROSITE" id="PS50021">
    <property type="entry name" value="CH"/>
    <property type="match status" value="1"/>
</dbReference>
<dbReference type="Gene3D" id="1.10.418.10">
    <property type="entry name" value="Calponin-like domain"/>
    <property type="match status" value="1"/>
</dbReference>
<dbReference type="AlphaFoldDB" id="A0A819Q5W0"/>
<reference evidence="3" key="1">
    <citation type="submission" date="2021-02" db="EMBL/GenBank/DDBJ databases">
        <authorList>
            <person name="Nowell W R."/>
        </authorList>
    </citation>
    <scope>NUCLEOTIDE SEQUENCE</scope>
</reference>
<protein>
    <recommendedName>
        <fullName evidence="2">Calponin-homology (CH) domain-containing protein</fullName>
    </recommendedName>
</protein>
<accession>A0A819Q5W0</accession>
<dbReference type="EMBL" id="CAJOBG010002705">
    <property type="protein sequence ID" value="CAF4023470.1"/>
    <property type="molecule type" value="Genomic_DNA"/>
</dbReference>
<organism evidence="3 5">
    <name type="scientific">Rotaria magnacalcarata</name>
    <dbReference type="NCBI Taxonomy" id="392030"/>
    <lineage>
        <taxon>Eukaryota</taxon>
        <taxon>Metazoa</taxon>
        <taxon>Spiralia</taxon>
        <taxon>Gnathifera</taxon>
        <taxon>Rotifera</taxon>
        <taxon>Eurotatoria</taxon>
        <taxon>Bdelloidea</taxon>
        <taxon>Philodinida</taxon>
        <taxon>Philodinidae</taxon>
        <taxon>Rotaria</taxon>
    </lineage>
</organism>
<keyword evidence="5" id="KW-1185">Reference proteome</keyword>
<evidence type="ECO:0000313" key="3">
    <source>
        <dbReference type="EMBL" id="CAF4023470.1"/>
    </source>
</evidence>
<evidence type="ECO:0000256" key="1">
    <source>
        <dbReference type="SAM" id="MobiDB-lite"/>
    </source>
</evidence>
<dbReference type="Pfam" id="PF06294">
    <property type="entry name" value="CH_2"/>
    <property type="match status" value="1"/>
</dbReference>
<dbReference type="Proteomes" id="UP000663842">
    <property type="component" value="Unassembled WGS sequence"/>
</dbReference>
<dbReference type="InterPro" id="IPR010441">
    <property type="entry name" value="CH_2"/>
</dbReference>
<dbReference type="PANTHER" id="PTHR12509">
    <property type="entry name" value="SPERMATOGENESIS-ASSOCIATED 4-RELATED"/>
    <property type="match status" value="1"/>
</dbReference>
<dbReference type="FunFam" id="1.10.418.10:FF:000059">
    <property type="entry name" value="RIKEN cDNA 6430531B16 gene"/>
    <property type="match status" value="1"/>
</dbReference>
<comment type="caution">
    <text evidence="3">The sequence shown here is derived from an EMBL/GenBank/DDBJ whole genome shotgun (WGS) entry which is preliminary data.</text>
</comment>
<dbReference type="Proteomes" id="UP000663866">
    <property type="component" value="Unassembled WGS sequence"/>
</dbReference>